<organism evidence="4 5">
    <name type="scientific">Pontibacillus chungwhensis</name>
    <dbReference type="NCBI Taxonomy" id="265426"/>
    <lineage>
        <taxon>Bacteria</taxon>
        <taxon>Bacillati</taxon>
        <taxon>Bacillota</taxon>
        <taxon>Bacilli</taxon>
        <taxon>Bacillales</taxon>
        <taxon>Bacillaceae</taxon>
        <taxon>Pontibacillus</taxon>
    </lineage>
</organism>
<feature type="transmembrane region" description="Helical" evidence="2">
    <location>
        <begin position="107"/>
        <end position="128"/>
    </location>
</feature>
<protein>
    <submittedName>
        <fullName evidence="4">DUF4115 domain-containing protein</fullName>
    </submittedName>
</protein>
<evidence type="ECO:0000313" key="4">
    <source>
        <dbReference type="EMBL" id="WIG00027.1"/>
    </source>
</evidence>
<evidence type="ECO:0000259" key="3">
    <source>
        <dbReference type="PROSITE" id="PS50943"/>
    </source>
</evidence>
<dbReference type="InterPro" id="IPR050400">
    <property type="entry name" value="Bact_Cytoskel_RodZ"/>
</dbReference>
<feature type="compositionally biased region" description="Basic and acidic residues" evidence="1">
    <location>
        <begin position="154"/>
        <end position="175"/>
    </location>
</feature>
<dbReference type="Proteomes" id="UP001236652">
    <property type="component" value="Chromosome"/>
</dbReference>
<dbReference type="Pfam" id="PF13413">
    <property type="entry name" value="HTH_25"/>
    <property type="match status" value="1"/>
</dbReference>
<reference evidence="4 5" key="1">
    <citation type="submission" date="2023-05" db="EMBL/GenBank/DDBJ databases">
        <title>Comparative genomics reveals the evidence of polycyclic aromatic hydrocarbons degradation in moderately halophilic genus Pontibacillus.</title>
        <authorList>
            <person name="Yang H."/>
            <person name="Qian Z."/>
        </authorList>
    </citation>
    <scope>NUCLEOTIDE SEQUENCE [LARGE SCALE GENOMIC DNA]</scope>
    <source>
        <strain evidence="5">HN14</strain>
    </source>
</reference>
<dbReference type="InterPro" id="IPR025194">
    <property type="entry name" value="RodZ-like_C"/>
</dbReference>
<evidence type="ECO:0000313" key="5">
    <source>
        <dbReference type="Proteomes" id="UP001236652"/>
    </source>
</evidence>
<keyword evidence="2" id="KW-1133">Transmembrane helix</keyword>
<feature type="domain" description="HTH cro/C1-type" evidence="3">
    <location>
        <begin position="7"/>
        <end position="67"/>
    </location>
</feature>
<dbReference type="EMBL" id="CP126446">
    <property type="protein sequence ID" value="WIG00027.1"/>
    <property type="molecule type" value="Genomic_DNA"/>
</dbReference>
<keyword evidence="5" id="KW-1185">Reference proteome</keyword>
<dbReference type="Gene3D" id="1.10.260.40">
    <property type="entry name" value="lambda repressor-like DNA-binding domains"/>
    <property type="match status" value="1"/>
</dbReference>
<accession>A0ABY8V248</accession>
<evidence type="ECO:0000256" key="2">
    <source>
        <dbReference type="SAM" id="Phobius"/>
    </source>
</evidence>
<proteinExistence type="predicted"/>
<name>A0ABY8V248_9BACI</name>
<evidence type="ECO:0000256" key="1">
    <source>
        <dbReference type="SAM" id="MobiDB-lite"/>
    </source>
</evidence>
<dbReference type="PANTHER" id="PTHR34475:SF1">
    <property type="entry name" value="CYTOSKELETON PROTEIN RODZ"/>
    <property type="match status" value="1"/>
</dbReference>
<sequence>MEIGARLKEARESQNMSLEDVQNETKIQTRYLQAIEKGNFSIMPGKFYTRAFIRQYAEAVGLDPEALMEEHKGELPSSSEEEYIQYTRLQRHKDESSSGKNSAFMSFLPKLIIILLIVGILATALFFYQKSMGSEGDNGNQPQQEDDTVDMYERSDDAQSDEDQKQDEGEKKSGDDQSDNSSTDQPKEDKTDESKDEQKADEAEKAKEEPKQELVLKEKGKPSNGTTPISVYELKNADEMKVTFSTVNGSTSYVDIRDASGSIIFMENGIKDGQEVDLSGQKEATINIGRTPGVKLKVNGQDLKYPISPDVQDVQKIRLMKASAE</sequence>
<dbReference type="PROSITE" id="PS50943">
    <property type="entry name" value="HTH_CROC1"/>
    <property type="match status" value="1"/>
</dbReference>
<feature type="compositionally biased region" description="Basic and acidic residues" evidence="1">
    <location>
        <begin position="185"/>
        <end position="221"/>
    </location>
</feature>
<dbReference type="SMART" id="SM00530">
    <property type="entry name" value="HTH_XRE"/>
    <property type="match status" value="1"/>
</dbReference>
<dbReference type="CDD" id="cd00093">
    <property type="entry name" value="HTH_XRE"/>
    <property type="match status" value="1"/>
</dbReference>
<dbReference type="RefSeq" id="WP_231416408.1">
    <property type="nucleotide sequence ID" value="NZ_CP126446.1"/>
</dbReference>
<keyword evidence="2" id="KW-0812">Transmembrane</keyword>
<feature type="region of interest" description="Disordered" evidence="1">
    <location>
        <begin position="154"/>
        <end position="228"/>
    </location>
</feature>
<keyword evidence="2" id="KW-0472">Membrane</keyword>
<dbReference type="Pfam" id="PF13464">
    <property type="entry name" value="RodZ_C"/>
    <property type="match status" value="1"/>
</dbReference>
<dbReference type="SUPFAM" id="SSF47413">
    <property type="entry name" value="lambda repressor-like DNA-binding domains"/>
    <property type="match status" value="1"/>
</dbReference>
<dbReference type="InterPro" id="IPR010982">
    <property type="entry name" value="Lambda_DNA-bd_dom_sf"/>
</dbReference>
<dbReference type="PANTHER" id="PTHR34475">
    <property type="match status" value="1"/>
</dbReference>
<gene>
    <name evidence="4" type="ORF">QNI29_10325</name>
</gene>
<dbReference type="InterPro" id="IPR001387">
    <property type="entry name" value="Cro/C1-type_HTH"/>
</dbReference>